<dbReference type="EMBL" id="BMUB01000001">
    <property type="protein sequence ID" value="GGU54601.1"/>
    <property type="molecule type" value="Genomic_DNA"/>
</dbReference>
<accession>A0A8H9LH92</accession>
<dbReference type="OrthoDB" id="4239904at2"/>
<dbReference type="Proteomes" id="UP000610124">
    <property type="component" value="Unassembled WGS sequence"/>
</dbReference>
<dbReference type="GeneID" id="97483293"/>
<dbReference type="RefSeq" id="WP_141763881.1">
    <property type="nucleotide sequence ID" value="NZ_BMUB01000001.1"/>
</dbReference>
<evidence type="ECO:0000313" key="1">
    <source>
        <dbReference type="EMBL" id="GGU54601.1"/>
    </source>
</evidence>
<evidence type="ECO:0000313" key="2">
    <source>
        <dbReference type="Proteomes" id="UP000610124"/>
    </source>
</evidence>
<reference evidence="1" key="2">
    <citation type="submission" date="2020-09" db="EMBL/GenBank/DDBJ databases">
        <authorList>
            <person name="Sun Q."/>
            <person name="Ohkuma M."/>
        </authorList>
    </citation>
    <scope>NUCLEOTIDE SEQUENCE</scope>
    <source>
        <strain evidence="1">JCM 4434</strain>
    </source>
</reference>
<reference evidence="1" key="1">
    <citation type="journal article" date="2014" name="Int. J. Syst. Evol. Microbiol.">
        <title>Complete genome sequence of Corynebacterium casei LMG S-19264T (=DSM 44701T), isolated from a smear-ripened cheese.</title>
        <authorList>
            <consortium name="US DOE Joint Genome Institute (JGI-PGF)"/>
            <person name="Walter F."/>
            <person name="Albersmeier A."/>
            <person name="Kalinowski J."/>
            <person name="Ruckert C."/>
        </authorList>
    </citation>
    <scope>NUCLEOTIDE SEQUENCE</scope>
    <source>
        <strain evidence="1">JCM 4434</strain>
    </source>
</reference>
<proteinExistence type="predicted"/>
<name>A0A8H9LH92_KITAU</name>
<sequence length="114" mass="12108">MNHASHPVVRHAPFPFPDGRFPPDLGAVVQRTVAEGRMPALVVIHDGEGDWLIGDGVNDPNLPGSSDVYCIACTTENDPSLSELAGLPPGFAAFRDGPGLPWTVEPFSYEGEQG</sequence>
<organism evidence="1 2">
    <name type="scientific">Kitasatospora aureofaciens</name>
    <name type="common">Streptomyces aureofaciens</name>
    <dbReference type="NCBI Taxonomy" id="1894"/>
    <lineage>
        <taxon>Bacteria</taxon>
        <taxon>Bacillati</taxon>
        <taxon>Actinomycetota</taxon>
        <taxon>Actinomycetes</taxon>
        <taxon>Kitasatosporales</taxon>
        <taxon>Streptomycetaceae</taxon>
        <taxon>Kitasatospora</taxon>
    </lineage>
</organism>
<gene>
    <name evidence="1" type="ORF">GCM10010502_00910</name>
</gene>
<protein>
    <submittedName>
        <fullName evidence="1">Uncharacterized protein</fullName>
    </submittedName>
</protein>
<comment type="caution">
    <text evidence="1">The sequence shown here is derived from an EMBL/GenBank/DDBJ whole genome shotgun (WGS) entry which is preliminary data.</text>
</comment>
<dbReference type="AlphaFoldDB" id="A0A8H9LH92"/>